<proteinExistence type="predicted"/>
<dbReference type="EMBL" id="JANBUO010000035">
    <property type="protein sequence ID" value="KAJ2808616.1"/>
    <property type="molecule type" value="Genomic_DNA"/>
</dbReference>
<gene>
    <name evidence="6" type="ORF">H4R20_000775</name>
</gene>
<dbReference type="Proteomes" id="UP001140094">
    <property type="component" value="Unassembled WGS sequence"/>
</dbReference>
<name>A0A9W8LWB2_9FUNG</name>
<sequence>MASTQQHIAHIQQLQSPNPVEVYGALRTIKNAIIGSNAKKALYFRLQIIPHISSLLELDDTDVQIRIQATAIISSLAHKDEDAAKQLLDEDVMGPLIAQIMPGTDPVLMEASERALNALLGYTSTRISAEEHTSMIVPYLLSIITEAKMSPRMYEMRVHARVELAVLILGKLCVTEARQFMVANTGAIDLLVPLLLRGYPRLQIATLQAFSALSYENMEICRALITVSHKDRSFSAIVLDLVRHQDPAIRLHACLCISNLSRMRVAGGVAQDIQNIAVPALVKLLHCAEVDRLQVIQALGYLCHEDADIQLAAKGAGAISDLIQILTDIEGQEGDDFVDHERNILTIKAVFLTLGTIVSVGEECRIKAAENKVLAHLVRAMGHRDNGVKAAACLCTQYIVRSVPICRTHVPESGLLKPLLGLVRHATPDVQVTATAALINLLPEFSPLRFDALKEGLIDTLVQLFSAENLLIRRNALWCVRNLLCKINDETRMEIIDKVDIERLFKLLHPDEELLIREQAAGVLQNITAENDIGAPAIFERLGSERLVELLKRMLSPRANTAIHIHGLYLANNMAVLSESHCEPIIKDRELMQAIIDYATSPVSEVSIGSLWCITSLASHKKASEPSEEDVEEPLYLAELTELGVQPMLENMLGDSSLCLGVRDRVKGCLDCFTLAEEE</sequence>
<dbReference type="Gene3D" id="1.25.10.10">
    <property type="entry name" value="Leucine-rich Repeat Variant"/>
    <property type="match status" value="2"/>
</dbReference>
<keyword evidence="7" id="KW-1185">Reference proteome</keyword>
<dbReference type="PANTHER" id="PTHR15651:SF7">
    <property type="entry name" value="ARMADILLO REPEAT-CONTAINING PROTEIN 8"/>
    <property type="match status" value="1"/>
</dbReference>
<evidence type="ECO:0000256" key="2">
    <source>
        <dbReference type="ARBA" id="ARBA00004496"/>
    </source>
</evidence>
<dbReference type="Pfam" id="PF00514">
    <property type="entry name" value="Arm"/>
    <property type="match status" value="1"/>
</dbReference>
<comment type="caution">
    <text evidence="6">The sequence shown here is derived from an EMBL/GenBank/DDBJ whole genome shotgun (WGS) entry which is preliminary data.</text>
</comment>
<evidence type="ECO:0000256" key="1">
    <source>
        <dbReference type="ARBA" id="ARBA00004123"/>
    </source>
</evidence>
<dbReference type="InterPro" id="IPR011989">
    <property type="entry name" value="ARM-like"/>
</dbReference>
<keyword evidence="3" id="KW-0963">Cytoplasm</keyword>
<keyword evidence="4" id="KW-0677">Repeat</keyword>
<evidence type="ECO:0000256" key="3">
    <source>
        <dbReference type="ARBA" id="ARBA00022490"/>
    </source>
</evidence>
<organism evidence="6 7">
    <name type="scientific">Coemansia guatemalensis</name>
    <dbReference type="NCBI Taxonomy" id="2761395"/>
    <lineage>
        <taxon>Eukaryota</taxon>
        <taxon>Fungi</taxon>
        <taxon>Fungi incertae sedis</taxon>
        <taxon>Zoopagomycota</taxon>
        <taxon>Kickxellomycotina</taxon>
        <taxon>Kickxellomycetes</taxon>
        <taxon>Kickxellales</taxon>
        <taxon>Kickxellaceae</taxon>
        <taxon>Coemansia</taxon>
    </lineage>
</organism>
<dbReference type="SUPFAM" id="SSF48371">
    <property type="entry name" value="ARM repeat"/>
    <property type="match status" value="1"/>
</dbReference>
<comment type="subcellular location">
    <subcellularLocation>
        <location evidence="2">Cytoplasm</location>
    </subcellularLocation>
    <subcellularLocation>
        <location evidence="1">Nucleus</location>
    </subcellularLocation>
</comment>
<dbReference type="InterPro" id="IPR000225">
    <property type="entry name" value="Armadillo"/>
</dbReference>
<evidence type="ECO:0000313" key="7">
    <source>
        <dbReference type="Proteomes" id="UP001140094"/>
    </source>
</evidence>
<dbReference type="GO" id="GO:0034657">
    <property type="term" value="C:GID complex"/>
    <property type="evidence" value="ECO:0007669"/>
    <property type="project" value="TreeGrafter"/>
</dbReference>
<dbReference type="InterPro" id="IPR016024">
    <property type="entry name" value="ARM-type_fold"/>
</dbReference>
<evidence type="ECO:0008006" key="8">
    <source>
        <dbReference type="Google" id="ProtNLM"/>
    </source>
</evidence>
<evidence type="ECO:0000313" key="6">
    <source>
        <dbReference type="EMBL" id="KAJ2808616.1"/>
    </source>
</evidence>
<dbReference type="PANTHER" id="PTHR15651">
    <property type="entry name" value="ARMADILLO REPEAT-CONTAINING PROTEIN 8"/>
    <property type="match status" value="1"/>
</dbReference>
<dbReference type="AlphaFoldDB" id="A0A9W8LWB2"/>
<accession>A0A9W8LWB2</accession>
<dbReference type="OrthoDB" id="5559898at2759"/>
<dbReference type="SMART" id="SM00185">
    <property type="entry name" value="ARM"/>
    <property type="match status" value="9"/>
</dbReference>
<reference evidence="6" key="1">
    <citation type="submission" date="2022-07" db="EMBL/GenBank/DDBJ databases">
        <title>Phylogenomic reconstructions and comparative analyses of Kickxellomycotina fungi.</title>
        <authorList>
            <person name="Reynolds N.K."/>
            <person name="Stajich J.E."/>
            <person name="Barry K."/>
            <person name="Grigoriev I.V."/>
            <person name="Crous P."/>
            <person name="Smith M.E."/>
        </authorList>
    </citation>
    <scope>NUCLEOTIDE SEQUENCE</scope>
    <source>
        <strain evidence="6">NRRL 1565</strain>
    </source>
</reference>
<dbReference type="GO" id="GO:0005737">
    <property type="term" value="C:cytoplasm"/>
    <property type="evidence" value="ECO:0007669"/>
    <property type="project" value="UniProtKB-SubCell"/>
</dbReference>
<dbReference type="GO" id="GO:0005634">
    <property type="term" value="C:nucleus"/>
    <property type="evidence" value="ECO:0007669"/>
    <property type="project" value="UniProtKB-SubCell"/>
</dbReference>
<keyword evidence="5" id="KW-0539">Nucleus</keyword>
<protein>
    <recommendedName>
        <fullName evidence="8">Armadillo repeat-containing protein 8</fullName>
    </recommendedName>
</protein>
<dbReference type="InterPro" id="IPR038739">
    <property type="entry name" value="ARMC8/Vid28"/>
</dbReference>
<evidence type="ECO:0000256" key="5">
    <source>
        <dbReference type="ARBA" id="ARBA00023242"/>
    </source>
</evidence>
<evidence type="ECO:0000256" key="4">
    <source>
        <dbReference type="ARBA" id="ARBA00022737"/>
    </source>
</evidence>
<dbReference type="GO" id="GO:0043161">
    <property type="term" value="P:proteasome-mediated ubiquitin-dependent protein catabolic process"/>
    <property type="evidence" value="ECO:0007669"/>
    <property type="project" value="TreeGrafter"/>
</dbReference>